<name>A0A9C7FBT3_9BURK</name>
<keyword evidence="4" id="KW-1185">Reference proteome</keyword>
<evidence type="ECO:0000313" key="2">
    <source>
        <dbReference type="EMBL" id="BDT77576.1"/>
    </source>
</evidence>
<protein>
    <submittedName>
        <fullName evidence="2">Uncharacterized protein</fullName>
    </submittedName>
</protein>
<sequence>MTNHSNTEPEKESPKTEELGQEQADTPDQHGENQQSSYSSRKAGKSKREIMEELSRARFPWDE</sequence>
<accession>A0A9C7FBT3</accession>
<gene>
    <name evidence="2" type="ORF">PKF023_13790</name>
    <name evidence="3" type="ORF">PKF032_13230</name>
</gene>
<dbReference type="Proteomes" id="UP001211204">
    <property type="component" value="Chromosome"/>
</dbReference>
<evidence type="ECO:0000313" key="3">
    <source>
        <dbReference type="EMBL" id="BDT79435.1"/>
    </source>
</evidence>
<evidence type="ECO:0000313" key="4">
    <source>
        <dbReference type="Proteomes" id="UP001211204"/>
    </source>
</evidence>
<feature type="compositionally biased region" description="Basic and acidic residues" evidence="1">
    <location>
        <begin position="7"/>
        <end position="18"/>
    </location>
</feature>
<proteinExistence type="predicted"/>
<reference evidence="2 4" key="1">
    <citation type="submission" date="2022-11" db="EMBL/GenBank/DDBJ databases">
        <title>Complete Genome Sequences of three Polynucleobacter sp. Subcluster PnecC Strains KF022, KF023, and KF032 Isolated from a Shallow Eutrophic Lake in Japan.</title>
        <authorList>
            <person name="Ogata Y."/>
            <person name="Watanabe K."/>
            <person name="Takemine S."/>
            <person name="Shindo C."/>
            <person name="Kurokawa R."/>
            <person name="Suda W."/>
        </authorList>
    </citation>
    <scope>NUCLEOTIDE SEQUENCE</scope>
    <source>
        <strain evidence="2">KF023</strain>
        <strain evidence="3 4">KF032</strain>
    </source>
</reference>
<dbReference type="EMBL" id="AP026973">
    <property type="protein sequence ID" value="BDT77576.1"/>
    <property type="molecule type" value="Genomic_DNA"/>
</dbReference>
<dbReference type="AlphaFoldDB" id="A0A9C7FBT3"/>
<dbReference type="EMBL" id="AP026974">
    <property type="protein sequence ID" value="BDT79435.1"/>
    <property type="molecule type" value="Genomic_DNA"/>
</dbReference>
<feature type="region of interest" description="Disordered" evidence="1">
    <location>
        <begin position="1"/>
        <end position="63"/>
    </location>
</feature>
<feature type="compositionally biased region" description="Basic and acidic residues" evidence="1">
    <location>
        <begin position="46"/>
        <end position="63"/>
    </location>
</feature>
<dbReference type="Proteomes" id="UP001211097">
    <property type="component" value="Chromosome"/>
</dbReference>
<evidence type="ECO:0000256" key="1">
    <source>
        <dbReference type="SAM" id="MobiDB-lite"/>
    </source>
</evidence>
<dbReference type="KEGG" id="pyt:PKF023_13790"/>
<dbReference type="RefSeq" id="WP_281741972.1">
    <property type="nucleotide sequence ID" value="NZ_AP026973.1"/>
</dbReference>
<organism evidence="2">
    <name type="scientific">Polynucleobacter yangtzensis</name>
    <dbReference type="NCBI Taxonomy" id="1743159"/>
    <lineage>
        <taxon>Bacteria</taxon>
        <taxon>Pseudomonadati</taxon>
        <taxon>Pseudomonadota</taxon>
        <taxon>Betaproteobacteria</taxon>
        <taxon>Burkholderiales</taxon>
        <taxon>Burkholderiaceae</taxon>
        <taxon>Polynucleobacter</taxon>
    </lineage>
</organism>